<proteinExistence type="predicted"/>
<dbReference type="PATRIC" id="fig|45658.6.peg.2778"/>
<keyword evidence="2" id="KW-1185">Reference proteome</keyword>
<name>A0A1B1NSA8_9VIBR</name>
<protein>
    <submittedName>
        <fullName evidence="1">Uncharacterized protein</fullName>
    </submittedName>
</protein>
<dbReference type="AlphaFoldDB" id="A0A1B1NSA8"/>
<dbReference type="KEGG" id="vsc:VSVS12_02824"/>
<gene>
    <name evidence="1" type="ORF">VSVS05_00174</name>
</gene>
<dbReference type="EMBL" id="CP016414">
    <property type="protein sequence ID" value="ANU35329.1"/>
    <property type="molecule type" value="Genomic_DNA"/>
</dbReference>
<reference evidence="1 2" key="1">
    <citation type="submission" date="2016-07" db="EMBL/GenBank/DDBJ databases">
        <title>Genome sequencing of Vibrio scophthalmi strain VS-05, an isolated from Paralichthys olivaceus.</title>
        <authorList>
            <person name="Han H.-J."/>
        </authorList>
    </citation>
    <scope>NUCLEOTIDE SEQUENCE [LARGE SCALE GENOMIC DNA]</scope>
    <source>
        <strain evidence="1 2">VS-05</strain>
    </source>
</reference>
<evidence type="ECO:0000313" key="1">
    <source>
        <dbReference type="EMBL" id="ANU35329.1"/>
    </source>
</evidence>
<accession>A0A1B1NSA8</accession>
<evidence type="ECO:0000313" key="2">
    <source>
        <dbReference type="Proteomes" id="UP000092528"/>
    </source>
</evidence>
<dbReference type="Proteomes" id="UP000092528">
    <property type="component" value="Chromosome 1"/>
</dbReference>
<sequence length="148" mass="17447">MTMQLDYTYQCLANMPREELEQLSLRMVHRLVPEDYLSEIFTFDGEETESEDKLHEAQLDAMLRLNAIALSQLPALFQESENAQQNTLRMQRLLLWHFYAISFHLERAIPLEVHCNHVEVILKQSPENTLEWVTTLTDLLRQYAKIAQ</sequence>
<organism evidence="1 2">
    <name type="scientific">Vibrio scophthalmi</name>
    <dbReference type="NCBI Taxonomy" id="45658"/>
    <lineage>
        <taxon>Bacteria</taxon>
        <taxon>Pseudomonadati</taxon>
        <taxon>Pseudomonadota</taxon>
        <taxon>Gammaproteobacteria</taxon>
        <taxon>Vibrionales</taxon>
        <taxon>Vibrionaceae</taxon>
        <taxon>Vibrio</taxon>
    </lineage>
</organism>